<feature type="transmembrane region" description="Helical" evidence="2">
    <location>
        <begin position="21"/>
        <end position="38"/>
    </location>
</feature>
<accession>A0A1M6HNN9</accession>
<keyword evidence="2" id="KW-1133">Transmembrane helix</keyword>
<evidence type="ECO:0000313" key="3">
    <source>
        <dbReference type="EMBL" id="SHJ23812.1"/>
    </source>
</evidence>
<dbReference type="OrthoDB" id="2061035at2"/>
<gene>
    <name evidence="3" type="ORF">SAMN02745243_00084</name>
</gene>
<keyword evidence="4" id="KW-1185">Reference proteome</keyword>
<evidence type="ECO:0000256" key="1">
    <source>
        <dbReference type="SAM" id="MobiDB-lite"/>
    </source>
</evidence>
<dbReference type="Proteomes" id="UP000184301">
    <property type="component" value="Unassembled WGS sequence"/>
</dbReference>
<proteinExistence type="predicted"/>
<organism evidence="3 4">
    <name type="scientific">Hespellia stercorisuis DSM 15480</name>
    <dbReference type="NCBI Taxonomy" id="1121950"/>
    <lineage>
        <taxon>Bacteria</taxon>
        <taxon>Bacillati</taxon>
        <taxon>Bacillota</taxon>
        <taxon>Clostridia</taxon>
        <taxon>Lachnospirales</taxon>
        <taxon>Lachnospiraceae</taxon>
        <taxon>Hespellia</taxon>
    </lineage>
</organism>
<evidence type="ECO:0000313" key="4">
    <source>
        <dbReference type="Proteomes" id="UP000184301"/>
    </source>
</evidence>
<protein>
    <submittedName>
        <fullName evidence="3">Stage III sporulation protein AG</fullName>
    </submittedName>
</protein>
<name>A0A1M6HNN9_9FIRM</name>
<keyword evidence="2" id="KW-0812">Transmembrane</keyword>
<feature type="compositionally biased region" description="Polar residues" evidence="1">
    <location>
        <begin position="56"/>
        <end position="65"/>
    </location>
</feature>
<dbReference type="STRING" id="1121950.SAMN02745243_00084"/>
<dbReference type="RefSeq" id="WP_073103646.1">
    <property type="nucleotide sequence ID" value="NZ_FQZY01000005.1"/>
</dbReference>
<keyword evidence="2" id="KW-0472">Membrane</keyword>
<dbReference type="EMBL" id="FQZY01000005">
    <property type="protein sequence ID" value="SHJ23812.1"/>
    <property type="molecule type" value="Genomic_DNA"/>
</dbReference>
<dbReference type="AlphaFoldDB" id="A0A1M6HNN9"/>
<reference evidence="3 4" key="1">
    <citation type="submission" date="2016-11" db="EMBL/GenBank/DDBJ databases">
        <authorList>
            <person name="Jaros S."/>
            <person name="Januszkiewicz K."/>
            <person name="Wedrychowicz H."/>
        </authorList>
    </citation>
    <scope>NUCLEOTIDE SEQUENCE [LARGE SCALE GENOMIC DNA]</scope>
    <source>
        <strain evidence="3 4">DSM 15480</strain>
    </source>
</reference>
<evidence type="ECO:0000256" key="2">
    <source>
        <dbReference type="SAM" id="Phobius"/>
    </source>
</evidence>
<sequence length="185" mass="20325">MNIKKEWDISNLLKLPQKNRLVLLFLIGVLLLVIALPTSKTGSTVNTTEPAEVQETKSSADSGQDWNYKDYENEMENRVEEVLQEVEGVGTVEVVLTLKSSTEKIVEKDITSGQDTSQKTTVYSQSDGGTQTPYVKKEMTPQIKGVIVVADGGGNAVVVQNITEALEALFGVEPHKIKVMKRDDS</sequence>
<feature type="region of interest" description="Disordered" evidence="1">
    <location>
        <begin position="41"/>
        <end position="67"/>
    </location>
</feature>